<protein>
    <submittedName>
        <fullName evidence="3">Uncharacterized protein</fullName>
    </submittedName>
</protein>
<evidence type="ECO:0000313" key="3">
    <source>
        <dbReference type="WBParaSite" id="PDA_v2.g24226.t1"/>
    </source>
</evidence>
<evidence type="ECO:0000256" key="1">
    <source>
        <dbReference type="SAM" id="MobiDB-lite"/>
    </source>
</evidence>
<reference evidence="3" key="1">
    <citation type="submission" date="2022-11" db="UniProtKB">
        <authorList>
            <consortium name="WormBaseParasite"/>
        </authorList>
    </citation>
    <scope>IDENTIFICATION</scope>
</reference>
<dbReference type="AlphaFoldDB" id="A0A914QAN3"/>
<keyword evidence="2" id="KW-1185">Reference proteome</keyword>
<accession>A0A914QAN3</accession>
<dbReference type="WBParaSite" id="PDA_v2.g24226.t1">
    <property type="protein sequence ID" value="PDA_v2.g24226.t1"/>
    <property type="gene ID" value="PDA_v2.g24226"/>
</dbReference>
<dbReference type="Proteomes" id="UP000887578">
    <property type="component" value="Unplaced"/>
</dbReference>
<proteinExistence type="predicted"/>
<feature type="region of interest" description="Disordered" evidence="1">
    <location>
        <begin position="106"/>
        <end position="131"/>
    </location>
</feature>
<name>A0A914QAN3_9BILA</name>
<evidence type="ECO:0000313" key="2">
    <source>
        <dbReference type="Proteomes" id="UP000887578"/>
    </source>
</evidence>
<organism evidence="2 3">
    <name type="scientific">Panagrolaimus davidi</name>
    <dbReference type="NCBI Taxonomy" id="227884"/>
    <lineage>
        <taxon>Eukaryota</taxon>
        <taxon>Metazoa</taxon>
        <taxon>Ecdysozoa</taxon>
        <taxon>Nematoda</taxon>
        <taxon>Chromadorea</taxon>
        <taxon>Rhabditida</taxon>
        <taxon>Tylenchina</taxon>
        <taxon>Panagrolaimomorpha</taxon>
        <taxon>Panagrolaimoidea</taxon>
        <taxon>Panagrolaimidae</taxon>
        <taxon>Panagrolaimus</taxon>
    </lineage>
</organism>
<sequence length="412" mass="47324">MASPKIVTPVSPSIAIELTADGVSRYINDGSNKIVTAVFRQSLNFKNVRSVNSFANRLQELEISDETKERRDTFWTIGIPDNCSQEVRKEIIKAVEAFRLPTARTPEQANLEDIHQHTDDNSRKPPPPIRLINRSTAGAISYLQSLRDQERSENSSETDVEPYLPDRHFLVMFVENRHVYGAEFKTVDGVVQQIKSYVFDEKYFETQIENIEKADDPETRFSNLTNLWTHIVNDGINPKNKYQHTKISVVFTYNFTSFLINDGKLYKIPLDFVYSLEDIFSLFPSINEKQQQWPDPKLFILKGINVKTRMLAGDADMIDYDVSSGFVGEAIIECKNKFKASLIRDGEKLPIHRTIFKAKEPIKFQIDCDYFGSYKGNQDEFICKVDDNGIIINIDSDKLISQLRIQGRLWGL</sequence>
<feature type="compositionally biased region" description="Basic and acidic residues" evidence="1">
    <location>
        <begin position="112"/>
        <end position="123"/>
    </location>
</feature>